<dbReference type="KEGG" id="bbe:BBR47_05960"/>
<reference evidence="11 12" key="1">
    <citation type="submission" date="2005-03" db="EMBL/GenBank/DDBJ databases">
        <title>Brevibacillus brevis strain 47, complete genome.</title>
        <authorList>
            <person name="Hosoyama A."/>
            <person name="Yamada R."/>
            <person name="Hongo Y."/>
            <person name="Terui Y."/>
            <person name="Ankai A."/>
            <person name="Masuyama W."/>
            <person name="Sekiguchi M."/>
            <person name="Takeda T."/>
            <person name="Asano K."/>
            <person name="Ohji S."/>
            <person name="Ichikawa N."/>
            <person name="Narita S."/>
            <person name="Aoki N."/>
            <person name="Miura H."/>
            <person name="Matsushita S."/>
            <person name="Sekigawa T."/>
            <person name="Yamagata H."/>
            <person name="Yoshikawa H."/>
            <person name="Udaka S."/>
            <person name="Tanikawa S."/>
            <person name="Fujita N."/>
        </authorList>
    </citation>
    <scope>NUCLEOTIDE SEQUENCE [LARGE SCALE GENOMIC DNA]</scope>
    <source>
        <strain evidence="12">47 / JCM 6285 / NBRC 100599</strain>
    </source>
</reference>
<evidence type="ECO:0000256" key="2">
    <source>
        <dbReference type="ARBA" id="ARBA00011044"/>
    </source>
</evidence>
<evidence type="ECO:0000256" key="4">
    <source>
        <dbReference type="ARBA" id="ARBA00022723"/>
    </source>
</evidence>
<name>C0ZKC2_BREBN</name>
<dbReference type="NCBIfam" id="TIGR01766">
    <property type="entry name" value="IS200/IS605 family accessory protein TnpB-like domain"/>
    <property type="match status" value="1"/>
</dbReference>
<accession>C0ZKC2</accession>
<dbReference type="InterPro" id="IPR001959">
    <property type="entry name" value="Transposase"/>
</dbReference>
<keyword evidence="7" id="KW-0233">DNA recombination</keyword>
<gene>
    <name evidence="11" type="ordered locus">BBR47_05960</name>
</gene>
<dbReference type="GO" id="GO:0032196">
    <property type="term" value="P:transposition"/>
    <property type="evidence" value="ECO:0007669"/>
    <property type="project" value="UniProtKB-KW"/>
</dbReference>
<dbReference type="EMBL" id="AP008955">
    <property type="protein sequence ID" value="BAH41573.1"/>
    <property type="molecule type" value="Genomic_DNA"/>
</dbReference>
<evidence type="ECO:0000259" key="10">
    <source>
        <dbReference type="Pfam" id="PF12323"/>
    </source>
</evidence>
<dbReference type="Pfam" id="PF12323">
    <property type="entry name" value="HTH_OrfB_IS605"/>
    <property type="match status" value="1"/>
</dbReference>
<feature type="domain" description="Probable transposase IS891/IS1136/IS1341" evidence="8">
    <location>
        <begin position="178"/>
        <end position="280"/>
    </location>
</feature>
<dbReference type="GO" id="GO:0003677">
    <property type="term" value="F:DNA binding"/>
    <property type="evidence" value="ECO:0007669"/>
    <property type="project" value="UniProtKB-KW"/>
</dbReference>
<dbReference type="NCBIfam" id="NF038281">
    <property type="entry name" value="IS200_TnpB"/>
    <property type="match status" value="1"/>
</dbReference>
<feature type="domain" description="Cas12f1-like TNB" evidence="9">
    <location>
        <begin position="292"/>
        <end position="362"/>
    </location>
</feature>
<evidence type="ECO:0000256" key="5">
    <source>
        <dbReference type="ARBA" id="ARBA00022833"/>
    </source>
</evidence>
<keyword evidence="3" id="KW-0815">Transposition</keyword>
<dbReference type="HOGENOM" id="CLU_032903_0_0_9"/>
<dbReference type="RefSeq" id="WP_012684339.1">
    <property type="nucleotide sequence ID" value="NC_012491.1"/>
</dbReference>
<evidence type="ECO:0000256" key="3">
    <source>
        <dbReference type="ARBA" id="ARBA00022578"/>
    </source>
</evidence>
<comment type="similarity">
    <text evidence="2">In the N-terminal section; belongs to the transposase 2 family.</text>
</comment>
<dbReference type="InterPro" id="IPR053522">
    <property type="entry name" value="RNA-guided_endonuclease_TnpB"/>
</dbReference>
<dbReference type="InterPro" id="IPR010095">
    <property type="entry name" value="Cas12f1-like_TNB"/>
</dbReference>
<dbReference type="Proteomes" id="UP000001877">
    <property type="component" value="Chromosome"/>
</dbReference>
<keyword evidence="12" id="KW-1185">Reference proteome</keyword>
<evidence type="ECO:0000256" key="6">
    <source>
        <dbReference type="ARBA" id="ARBA00023125"/>
    </source>
</evidence>
<dbReference type="GO" id="GO:0046872">
    <property type="term" value="F:metal ion binding"/>
    <property type="evidence" value="ECO:0007669"/>
    <property type="project" value="UniProtKB-KW"/>
</dbReference>
<evidence type="ECO:0000256" key="7">
    <source>
        <dbReference type="ARBA" id="ARBA00023172"/>
    </source>
</evidence>
<dbReference type="InterPro" id="IPR051399">
    <property type="entry name" value="RNA-guided_DNA_endo/Transpos"/>
</dbReference>
<dbReference type="NCBIfam" id="NF040570">
    <property type="entry name" value="guided_TnpB"/>
    <property type="match status" value="1"/>
</dbReference>
<protein>
    <submittedName>
        <fullName evidence="11">Putative transposase for insertion sequence element IS605 family</fullName>
    </submittedName>
</protein>
<evidence type="ECO:0000313" key="12">
    <source>
        <dbReference type="Proteomes" id="UP000001877"/>
    </source>
</evidence>
<dbReference type="PANTHER" id="PTHR30405">
    <property type="entry name" value="TRANSPOSASE"/>
    <property type="match status" value="1"/>
</dbReference>
<keyword evidence="5" id="KW-0862">Zinc</keyword>
<evidence type="ECO:0000259" key="8">
    <source>
        <dbReference type="Pfam" id="PF01385"/>
    </source>
</evidence>
<feature type="domain" description="Transposase putative helix-turn-helix" evidence="10">
    <location>
        <begin position="2"/>
        <end position="49"/>
    </location>
</feature>
<sequence>MMLRKKSFQFRIFPNHEQAVLIEKTLGCSRFVFNRFLARWNETYKQTGKGLTYHSCSAQLPQLKKEQPWLQEVDSTALQSSLDNLADAFSRFFKKQNEVPRFKSKKNRVQSYTTKHTNGNIRIDGNQIKLPKLGWVTFAKSREVEGRILNATVRRNPSGKYSVSVLCEVPYSPYIPVGKEKTIGIDLGLKDFATFSTVEKIRNPKYLLLYEKKLNQWQRKLSHRQKGGKNYEKARRKVAILHEKVANTRNDFLHKLSTRLIHENKVICLEDLQVNHLIKNQKLAKSIADASWSTFRAMLTYKAEWYGRTLSFVGKQFPSSQLCSTPNCGNRSKDVKNLNLREWTCSNCGTRHDRDENAAINIEREGLRLLCLTT</sequence>
<proteinExistence type="inferred from homology"/>
<dbReference type="PANTHER" id="PTHR30405:SF25">
    <property type="entry name" value="RNA-GUIDED DNA ENDONUCLEASE INSQ-RELATED"/>
    <property type="match status" value="1"/>
</dbReference>
<dbReference type="AlphaFoldDB" id="C0ZKC2"/>
<keyword evidence="4" id="KW-0479">Metal-binding</keyword>
<dbReference type="eggNOG" id="COG0675">
    <property type="taxonomic scope" value="Bacteria"/>
</dbReference>
<keyword evidence="6" id="KW-0238">DNA-binding</keyword>
<dbReference type="InterPro" id="IPR021027">
    <property type="entry name" value="Transposase_put_HTH"/>
</dbReference>
<dbReference type="Pfam" id="PF07282">
    <property type="entry name" value="Cas12f1-like_TNB"/>
    <property type="match status" value="1"/>
</dbReference>
<organism evidence="11 12">
    <name type="scientific">Brevibacillus brevis (strain 47 / JCM 6285 / NBRC 100599)</name>
    <dbReference type="NCBI Taxonomy" id="358681"/>
    <lineage>
        <taxon>Bacteria</taxon>
        <taxon>Bacillati</taxon>
        <taxon>Bacillota</taxon>
        <taxon>Bacilli</taxon>
        <taxon>Bacillales</taxon>
        <taxon>Paenibacillaceae</taxon>
        <taxon>Brevibacillus</taxon>
    </lineage>
</organism>
<evidence type="ECO:0000313" key="11">
    <source>
        <dbReference type="EMBL" id="BAH41573.1"/>
    </source>
</evidence>
<dbReference type="Pfam" id="PF01385">
    <property type="entry name" value="OrfB_IS605"/>
    <property type="match status" value="1"/>
</dbReference>
<dbReference type="GO" id="GO:0006310">
    <property type="term" value="P:DNA recombination"/>
    <property type="evidence" value="ECO:0007669"/>
    <property type="project" value="UniProtKB-KW"/>
</dbReference>
<evidence type="ECO:0000256" key="1">
    <source>
        <dbReference type="ARBA" id="ARBA00008761"/>
    </source>
</evidence>
<evidence type="ECO:0000259" key="9">
    <source>
        <dbReference type="Pfam" id="PF07282"/>
    </source>
</evidence>
<dbReference type="STRING" id="358681.BBR47_05960"/>
<comment type="similarity">
    <text evidence="1">In the C-terminal section; belongs to the transposase 35 family.</text>
</comment>